<evidence type="ECO:0000313" key="2">
    <source>
        <dbReference type="EMBL" id="NGO76445.1"/>
    </source>
</evidence>
<dbReference type="AlphaFoldDB" id="A0A6G4XFX7"/>
<organism evidence="2 3">
    <name type="scientific">Streptomyces mesophilus</name>
    <dbReference type="NCBI Taxonomy" id="1775132"/>
    <lineage>
        <taxon>Bacteria</taxon>
        <taxon>Bacillati</taxon>
        <taxon>Actinomycetota</taxon>
        <taxon>Actinomycetes</taxon>
        <taxon>Kitasatosporales</taxon>
        <taxon>Streptomycetaceae</taxon>
        <taxon>Streptomyces</taxon>
    </lineage>
</organism>
<comment type="caution">
    <text evidence="2">The sequence shown here is derived from an EMBL/GenBank/DDBJ whole genome shotgun (WGS) entry which is preliminary data.</text>
</comment>
<reference evidence="2 3" key="1">
    <citation type="submission" date="2020-02" db="EMBL/GenBank/DDBJ databases">
        <title>Whole-genome analyses of novel actinobacteria.</title>
        <authorList>
            <person name="Sahin N."/>
            <person name="Tokatli A."/>
        </authorList>
    </citation>
    <scope>NUCLEOTIDE SEQUENCE [LARGE SCALE GENOMIC DNA]</scope>
    <source>
        <strain evidence="2 3">YC504</strain>
    </source>
</reference>
<feature type="transmembrane region" description="Helical" evidence="1">
    <location>
        <begin position="34"/>
        <end position="53"/>
    </location>
</feature>
<gene>
    <name evidence="2" type="ORF">G6045_12345</name>
</gene>
<sequence length="193" mass="20987">MIVTLIIICEVGFWVLLAAGLALRYWAKMPRASVAVLLCEPLLEVVLFVVTAIDLRNGAEPDWKHGLAAVYIGYSIALGHYTIKWVDVRVAHRFAGGPAPVTPKYGMARAVHEWKLAARWVLAAVIAMALLQGAIWYVGSDGDTSSLEQWQAKMVFVIGINVVIAAAYTLFPKKAPANGTAAATGRERELTKQ</sequence>
<evidence type="ECO:0000313" key="3">
    <source>
        <dbReference type="Proteomes" id="UP000481109"/>
    </source>
</evidence>
<keyword evidence="1" id="KW-0812">Transmembrane</keyword>
<evidence type="ECO:0000256" key="1">
    <source>
        <dbReference type="SAM" id="Phobius"/>
    </source>
</evidence>
<dbReference type="Proteomes" id="UP000481109">
    <property type="component" value="Unassembled WGS sequence"/>
</dbReference>
<protein>
    <submittedName>
        <fullName evidence="2">Uncharacterized protein</fullName>
    </submittedName>
</protein>
<feature type="transmembrane region" description="Helical" evidence="1">
    <location>
        <begin position="150"/>
        <end position="171"/>
    </location>
</feature>
<feature type="transmembrane region" description="Helical" evidence="1">
    <location>
        <begin position="117"/>
        <end position="138"/>
    </location>
</feature>
<proteinExistence type="predicted"/>
<keyword evidence="1" id="KW-1133">Transmembrane helix</keyword>
<feature type="transmembrane region" description="Helical" evidence="1">
    <location>
        <begin position="6"/>
        <end position="27"/>
    </location>
</feature>
<keyword evidence="3" id="KW-1185">Reference proteome</keyword>
<feature type="transmembrane region" description="Helical" evidence="1">
    <location>
        <begin position="65"/>
        <end position="83"/>
    </location>
</feature>
<name>A0A6G4XFX7_9ACTN</name>
<dbReference type="EMBL" id="JAAKZW010000036">
    <property type="protein sequence ID" value="NGO76445.1"/>
    <property type="molecule type" value="Genomic_DNA"/>
</dbReference>
<accession>A0A6G4XFX7</accession>
<keyword evidence="1" id="KW-0472">Membrane</keyword>
<dbReference type="RefSeq" id="WP_165331946.1">
    <property type="nucleotide sequence ID" value="NZ_JAAKZW010000036.1"/>
</dbReference>